<dbReference type="CDD" id="cd05827">
    <property type="entry name" value="Sortase_C"/>
    <property type="match status" value="1"/>
</dbReference>
<protein>
    <submittedName>
        <fullName evidence="3">Class C sortase</fullName>
    </submittedName>
</protein>
<dbReference type="Proteomes" id="UP001597199">
    <property type="component" value="Unassembled WGS sequence"/>
</dbReference>
<keyword evidence="2" id="KW-1133">Transmembrane helix</keyword>
<keyword evidence="1" id="KW-0378">Hydrolase</keyword>
<dbReference type="Gene3D" id="2.40.260.10">
    <property type="entry name" value="Sortase"/>
    <property type="match status" value="1"/>
</dbReference>
<keyword evidence="2" id="KW-0812">Transmembrane</keyword>
<evidence type="ECO:0000313" key="3">
    <source>
        <dbReference type="EMBL" id="MFD1399010.1"/>
    </source>
</evidence>
<dbReference type="InterPro" id="IPR042002">
    <property type="entry name" value="Sortase_C"/>
</dbReference>
<keyword evidence="2" id="KW-0472">Membrane</keyword>
<reference evidence="4" key="1">
    <citation type="journal article" date="2019" name="Int. J. Syst. Evol. Microbiol.">
        <title>The Global Catalogue of Microorganisms (GCM) 10K type strain sequencing project: providing services to taxonomists for standard genome sequencing and annotation.</title>
        <authorList>
            <consortium name="The Broad Institute Genomics Platform"/>
            <consortium name="The Broad Institute Genome Sequencing Center for Infectious Disease"/>
            <person name="Wu L."/>
            <person name="Ma J."/>
        </authorList>
    </citation>
    <scope>NUCLEOTIDE SEQUENCE [LARGE SCALE GENOMIC DNA]</scope>
    <source>
        <strain evidence="4">CCM 9110</strain>
    </source>
</reference>
<comment type="caution">
    <text evidence="3">The sequence shown here is derived from an EMBL/GenBank/DDBJ whole genome shotgun (WGS) entry which is preliminary data.</text>
</comment>
<gene>
    <name evidence="3" type="ORF">ACFQ41_06785</name>
</gene>
<dbReference type="NCBIfam" id="TIGR01076">
    <property type="entry name" value="sortase_fam"/>
    <property type="match status" value="1"/>
</dbReference>
<evidence type="ECO:0000313" key="4">
    <source>
        <dbReference type="Proteomes" id="UP001597199"/>
    </source>
</evidence>
<evidence type="ECO:0000256" key="2">
    <source>
        <dbReference type="SAM" id="Phobius"/>
    </source>
</evidence>
<sequence>MPAATKPKRPSRLVSILLLVGIALSVILFFTPFVYDWIASNQRLEIAQDYRKRAYPADKRRDALIKQYNANILAHQKGQVRPFPGVTYQQIESDAEAAFGYVRIPSIHLKSTPVFYGTSDAVLAKGVGSLTYTSLPAPGKNVTASLTAHTGLANRIFFDNIRYLKKGDVVYVDAFAHEYAYAVDRQQVIDPKQPDAYKAFNIKDAQNKIILMTCTPQGINDHRLLVFAHKIPLATAKHTPVKARDRWSLMNIWKYCFLLLLLALVLAYWYYARKQQRKQEAAYA</sequence>
<dbReference type="Pfam" id="PF04203">
    <property type="entry name" value="Sortase"/>
    <property type="match status" value="1"/>
</dbReference>
<evidence type="ECO:0000256" key="1">
    <source>
        <dbReference type="ARBA" id="ARBA00022801"/>
    </source>
</evidence>
<feature type="transmembrane region" description="Helical" evidence="2">
    <location>
        <begin position="252"/>
        <end position="271"/>
    </location>
</feature>
<dbReference type="InterPro" id="IPR005754">
    <property type="entry name" value="Sortase"/>
</dbReference>
<dbReference type="EMBL" id="JBHTOA010000030">
    <property type="protein sequence ID" value="MFD1399010.1"/>
    <property type="molecule type" value="Genomic_DNA"/>
</dbReference>
<feature type="transmembrane region" description="Helical" evidence="2">
    <location>
        <begin position="12"/>
        <end position="35"/>
    </location>
</feature>
<dbReference type="InterPro" id="IPR023365">
    <property type="entry name" value="Sortase_dom-sf"/>
</dbReference>
<organism evidence="3 4">
    <name type="scientific">Lacticaseibacillus suilingensis</name>
    <dbReference type="NCBI Taxonomy" id="2799577"/>
    <lineage>
        <taxon>Bacteria</taxon>
        <taxon>Bacillati</taxon>
        <taxon>Bacillota</taxon>
        <taxon>Bacilli</taxon>
        <taxon>Lactobacillales</taxon>
        <taxon>Lactobacillaceae</taxon>
        <taxon>Lacticaseibacillus</taxon>
    </lineage>
</organism>
<proteinExistence type="predicted"/>
<keyword evidence="4" id="KW-1185">Reference proteome</keyword>
<name>A0ABW4BGS4_9LACO</name>
<dbReference type="RefSeq" id="WP_204118202.1">
    <property type="nucleotide sequence ID" value="NZ_BOLV01000003.1"/>
</dbReference>
<dbReference type="SUPFAM" id="SSF63817">
    <property type="entry name" value="Sortase"/>
    <property type="match status" value="1"/>
</dbReference>
<accession>A0ABW4BGS4</accession>